<feature type="region of interest" description="Disordered" evidence="1">
    <location>
        <begin position="107"/>
        <end position="139"/>
    </location>
</feature>
<dbReference type="InterPro" id="IPR037523">
    <property type="entry name" value="VOC_core"/>
</dbReference>
<protein>
    <submittedName>
        <fullName evidence="3">VOC family protein</fullName>
    </submittedName>
</protein>
<accession>A0ABU0VNL9</accession>
<dbReference type="PANTHER" id="PTHR21366">
    <property type="entry name" value="GLYOXALASE FAMILY PROTEIN"/>
    <property type="match status" value="1"/>
</dbReference>
<name>A0ABU0VNL9_9GAMM</name>
<dbReference type="PROSITE" id="PS51819">
    <property type="entry name" value="VOC"/>
    <property type="match status" value="1"/>
</dbReference>
<sequence length="139" mass="15455">MTVRPFNLQQLDHVVLRVRDMQNSLRFYTQVIGCDIAKQRPDLGLVHLRAGASMIDLVDVNGMLGRKGGMPPDARQQNVDHFCLRIDPFNEDALLTYLRSQGIDADPAESRYGAEGDGPSIYFSDPDGNRVELKGPALD</sequence>
<dbReference type="InterPro" id="IPR050383">
    <property type="entry name" value="GlyoxalaseI/FosfomycinResist"/>
</dbReference>
<dbReference type="InterPro" id="IPR029068">
    <property type="entry name" value="Glyas_Bleomycin-R_OHBP_Dase"/>
</dbReference>
<dbReference type="SUPFAM" id="SSF54593">
    <property type="entry name" value="Glyoxalase/Bleomycin resistance protein/Dihydroxybiphenyl dioxygenase"/>
    <property type="match status" value="1"/>
</dbReference>
<dbReference type="Proteomes" id="UP001177872">
    <property type="component" value="Unassembled WGS sequence"/>
</dbReference>
<gene>
    <name evidence="3" type="ORF">Q6237_18730</name>
</gene>
<proteinExistence type="predicted"/>
<dbReference type="Pfam" id="PF00903">
    <property type="entry name" value="Glyoxalase"/>
    <property type="match status" value="1"/>
</dbReference>
<evidence type="ECO:0000259" key="2">
    <source>
        <dbReference type="PROSITE" id="PS51819"/>
    </source>
</evidence>
<dbReference type="PANTHER" id="PTHR21366:SF14">
    <property type="entry name" value="GLYOXALASE DOMAIN-CONTAINING PROTEIN 5"/>
    <property type="match status" value="1"/>
</dbReference>
<comment type="caution">
    <text evidence="3">The sequence shown here is derived from an EMBL/GenBank/DDBJ whole genome shotgun (WGS) entry which is preliminary data.</text>
</comment>
<dbReference type="RefSeq" id="WP_033651779.1">
    <property type="nucleotide sequence ID" value="NZ_BAAAFT010000025.1"/>
</dbReference>
<feature type="domain" description="VOC" evidence="2">
    <location>
        <begin position="10"/>
        <end position="136"/>
    </location>
</feature>
<evidence type="ECO:0000256" key="1">
    <source>
        <dbReference type="SAM" id="MobiDB-lite"/>
    </source>
</evidence>
<evidence type="ECO:0000313" key="4">
    <source>
        <dbReference type="Proteomes" id="UP001177872"/>
    </source>
</evidence>
<dbReference type="EMBL" id="JAVCZN010000008">
    <property type="protein sequence ID" value="MDQ1863027.1"/>
    <property type="molecule type" value="Genomic_DNA"/>
</dbReference>
<keyword evidence="4" id="KW-1185">Reference proteome</keyword>
<dbReference type="InterPro" id="IPR004360">
    <property type="entry name" value="Glyas_Fos-R_dOase_dom"/>
</dbReference>
<evidence type="ECO:0000313" key="3">
    <source>
        <dbReference type="EMBL" id="MDQ1863027.1"/>
    </source>
</evidence>
<dbReference type="Gene3D" id="3.10.180.10">
    <property type="entry name" value="2,3-Dihydroxybiphenyl 1,2-Dioxygenase, domain 1"/>
    <property type="match status" value="1"/>
</dbReference>
<reference evidence="3" key="1">
    <citation type="submission" date="2023-07" db="EMBL/GenBank/DDBJ databases">
        <title>In vitro acaricidal activity of Serratia ureilytica strains isolated from Mimosa pudica nodules againts the dust mite Tyrophagus putrescentiae.</title>
        <authorList>
            <person name="Wong-Villareal A."/>
            <person name="Cerqueda-Garcia D."/>
        </authorList>
    </citation>
    <scope>NUCLEOTIDE SEQUENCE</scope>
    <source>
        <strain evidence="3">UTS2</strain>
    </source>
</reference>
<organism evidence="3 4">
    <name type="scientific">Serratia ureilytica</name>
    <dbReference type="NCBI Taxonomy" id="300181"/>
    <lineage>
        <taxon>Bacteria</taxon>
        <taxon>Pseudomonadati</taxon>
        <taxon>Pseudomonadota</taxon>
        <taxon>Gammaproteobacteria</taxon>
        <taxon>Enterobacterales</taxon>
        <taxon>Yersiniaceae</taxon>
        <taxon>Serratia</taxon>
    </lineage>
</organism>